<dbReference type="AlphaFoldDB" id="A0AB35XIF6"/>
<evidence type="ECO:0000313" key="1">
    <source>
        <dbReference type="EMBL" id="MEH1546330.1"/>
    </source>
</evidence>
<name>A0AB35XIF6_9ACTN</name>
<gene>
    <name evidence="1" type="ORF">V7F78_04760</name>
</gene>
<evidence type="ECO:0000313" key="2">
    <source>
        <dbReference type="Proteomes" id="UP001309299"/>
    </source>
</evidence>
<accession>A0AB35XIF6</accession>
<sequence>MTIGWIGRSGRIELFRAYVVEPERTHGDEWGPLGKGRLFQRGQPSRRSVVAASAWSVPAIVASSALSAYATSECVTTVGVWRPSSALSEGATYNLEKIRDVDTWEDNNVIADYWHKMPDDYDLTPTDKDTLKSTWLNLAQAVRADDKDGLGQTLTITFSRPVYGLAFYIGQIDSSHDAPAWYIDKVTVTATGDGTSHPVFKTRHDYKYGALKNSLQVDGEGTNRVTAVSDSRVAQFTDNGGNHRGTIRFETSATEAVTQITVFYGDTQPGGNASKHGMCRQYVSISPMRWSTCPQ</sequence>
<dbReference type="EMBL" id="JBAKUA010000005">
    <property type="protein sequence ID" value="MEH1546330.1"/>
    <property type="molecule type" value="Genomic_DNA"/>
</dbReference>
<dbReference type="Proteomes" id="UP001309299">
    <property type="component" value="Unassembled WGS sequence"/>
</dbReference>
<comment type="caution">
    <text evidence="1">The sequence shown here is derived from an EMBL/GenBank/DDBJ whole genome shotgun (WGS) entry which is preliminary data.</text>
</comment>
<proteinExistence type="predicted"/>
<organism evidence="1 2">
    <name type="scientific">Cutibacterium avidum</name>
    <dbReference type="NCBI Taxonomy" id="33010"/>
    <lineage>
        <taxon>Bacteria</taxon>
        <taxon>Bacillati</taxon>
        <taxon>Actinomycetota</taxon>
        <taxon>Actinomycetes</taxon>
        <taxon>Propionibacteriales</taxon>
        <taxon>Propionibacteriaceae</taxon>
        <taxon>Cutibacterium</taxon>
    </lineage>
</organism>
<protein>
    <submittedName>
        <fullName evidence="1">Uncharacterized protein</fullName>
    </submittedName>
</protein>
<reference evidence="1" key="1">
    <citation type="submission" date="2024-02" db="EMBL/GenBank/DDBJ databases">
        <title>Bacterial skin colonization with Propionibacterium avidum as a risk factor for Periprosthetic Joint Infections - a single-center prospective study.</title>
        <authorList>
            <person name="Achermann Y."/>
        </authorList>
    </citation>
    <scope>NUCLEOTIDE SEQUENCE</scope>
    <source>
        <strain evidence="1">PAVI-2017310195</strain>
    </source>
</reference>